<organism evidence="2 3">
    <name type="scientific">Paucilactobacillus vaccinostercus DSM 20634</name>
    <dbReference type="NCBI Taxonomy" id="1423813"/>
    <lineage>
        <taxon>Bacteria</taxon>
        <taxon>Bacillati</taxon>
        <taxon>Bacillota</taxon>
        <taxon>Bacilli</taxon>
        <taxon>Lactobacillales</taxon>
        <taxon>Lactobacillaceae</taxon>
        <taxon>Paucilactobacillus</taxon>
    </lineage>
</organism>
<keyword evidence="3" id="KW-1185">Reference proteome</keyword>
<evidence type="ECO:0000313" key="2">
    <source>
        <dbReference type="EMBL" id="KRM60265.1"/>
    </source>
</evidence>
<dbReference type="Gene3D" id="3.40.50.300">
    <property type="entry name" value="P-loop containing nucleotide triphosphate hydrolases"/>
    <property type="match status" value="1"/>
</dbReference>
<dbReference type="PANTHER" id="PTHR40396">
    <property type="entry name" value="ATPASE-LIKE PROTEIN"/>
    <property type="match status" value="1"/>
</dbReference>
<evidence type="ECO:0000259" key="1">
    <source>
        <dbReference type="Pfam" id="PF13304"/>
    </source>
</evidence>
<evidence type="ECO:0000313" key="3">
    <source>
        <dbReference type="Proteomes" id="UP000051733"/>
    </source>
</evidence>
<dbReference type="PATRIC" id="fig|1423813.3.peg.1006"/>
<dbReference type="Proteomes" id="UP000051733">
    <property type="component" value="Unassembled WGS sequence"/>
</dbReference>
<dbReference type="STRING" id="1423813.FC26_GL000985"/>
<dbReference type="GO" id="GO:0005524">
    <property type="term" value="F:ATP binding"/>
    <property type="evidence" value="ECO:0007669"/>
    <property type="project" value="InterPro"/>
</dbReference>
<dbReference type="PANTHER" id="PTHR40396:SF1">
    <property type="entry name" value="ATPASE AAA-TYPE CORE DOMAIN-CONTAINING PROTEIN"/>
    <property type="match status" value="1"/>
</dbReference>
<accession>A0A0R2A8U0</accession>
<gene>
    <name evidence="2" type="ORF">FC26_GL000985</name>
</gene>
<dbReference type="GO" id="GO:0016887">
    <property type="term" value="F:ATP hydrolysis activity"/>
    <property type="evidence" value="ECO:0007669"/>
    <property type="project" value="InterPro"/>
</dbReference>
<reference evidence="2 3" key="1">
    <citation type="journal article" date="2015" name="Genome Announc.">
        <title>Expanding the biotechnology potential of lactobacilli through comparative genomics of 213 strains and associated genera.</title>
        <authorList>
            <person name="Sun Z."/>
            <person name="Harris H.M."/>
            <person name="McCann A."/>
            <person name="Guo C."/>
            <person name="Argimon S."/>
            <person name="Zhang W."/>
            <person name="Yang X."/>
            <person name="Jeffery I.B."/>
            <person name="Cooney J.C."/>
            <person name="Kagawa T.F."/>
            <person name="Liu W."/>
            <person name="Song Y."/>
            <person name="Salvetti E."/>
            <person name="Wrobel A."/>
            <person name="Rasinkangas P."/>
            <person name="Parkhill J."/>
            <person name="Rea M.C."/>
            <person name="O'Sullivan O."/>
            <person name="Ritari J."/>
            <person name="Douillard F.P."/>
            <person name="Paul Ross R."/>
            <person name="Yang R."/>
            <person name="Briner A.E."/>
            <person name="Felis G.E."/>
            <person name="de Vos W.M."/>
            <person name="Barrangou R."/>
            <person name="Klaenhammer T.R."/>
            <person name="Caufield P.W."/>
            <person name="Cui Y."/>
            <person name="Zhang H."/>
            <person name="O'Toole P.W."/>
        </authorList>
    </citation>
    <scope>NUCLEOTIDE SEQUENCE [LARGE SCALE GENOMIC DNA]</scope>
    <source>
        <strain evidence="2 3">DSM 20634</strain>
    </source>
</reference>
<proteinExistence type="predicted"/>
<dbReference type="AlphaFoldDB" id="A0A0R2A8U0"/>
<name>A0A0R2A8U0_9LACO</name>
<sequence>MKKDAKYEKILSVKNVLLEGLSMLIDFTISNYLSIKDEMIFSAETGERLTRLKKTNTTTENGIKLLKSLIIVGANGAGKSNLIDGLHLMKSMVRHNLATVNDTLPYHPFAMDNLDPHPVKMKIRFSYEQQTYRYEISFLEDHIVSEELAIIAGKRESLYFSRKNQEYSVLPDALKTVSEATRPNALFLYTAQQANDKVAGNVFKWFVNDLVFVGNNGIPNSLLKLLERPTVKVELIRFLRMADFNIQDVNVREVKMLALPDELKSLLTTLNHKQPKIPDTALQLFTVHKKYNRSGDVVGKMELPFEMESRGTRKILLIALTIINAQVNDNRKTIIIDEFDDSLHLELSSALMQVFNSDPNLNQFILTTHELQLLDSQLRTDQIYLMEKDFRGRSTLKSIFDFKDSKHVGRGDIGYMRRYIEGKFGAMPAIRVDQMLEVLQMGNPEHKEQGHA</sequence>
<dbReference type="InterPro" id="IPR027417">
    <property type="entry name" value="P-loop_NTPase"/>
</dbReference>
<dbReference type="EMBL" id="AYYY01000071">
    <property type="protein sequence ID" value="KRM60265.1"/>
    <property type="molecule type" value="Genomic_DNA"/>
</dbReference>
<dbReference type="Pfam" id="PF13304">
    <property type="entry name" value="AAA_21"/>
    <property type="match status" value="1"/>
</dbReference>
<comment type="caution">
    <text evidence="2">The sequence shown here is derived from an EMBL/GenBank/DDBJ whole genome shotgun (WGS) entry which is preliminary data.</text>
</comment>
<feature type="domain" description="ATPase AAA-type core" evidence="1">
    <location>
        <begin position="70"/>
        <end position="375"/>
    </location>
</feature>
<protein>
    <submittedName>
        <fullName evidence="2">Abortive phage resistance protein</fullName>
    </submittedName>
</protein>
<dbReference type="InterPro" id="IPR003959">
    <property type="entry name" value="ATPase_AAA_core"/>
</dbReference>
<dbReference type="SUPFAM" id="SSF52540">
    <property type="entry name" value="P-loop containing nucleoside triphosphate hydrolases"/>
    <property type="match status" value="1"/>
</dbReference>